<protein>
    <submittedName>
        <fullName evidence="2">Uncharacterized protein</fullName>
    </submittedName>
</protein>
<sequence>MLTLRFHTPSRVTIILNASVNSTFQEISALLASKFNIDPKFIEIQYNFVTVNEKTLVKNIPYYNGGMFLIKFTQPLTTIFNFNSRYTITKNDLRRKLPYLLTINQNKIDCLTAMLFTKGSLYAASEILLDKSIDLIKTFEDSKLNKALVNLANEIPMYISLPKEKIQPAKYDISEMHKFLTHDHPPQSSNKYEPEEKNLVTQVSIPRQQDNQTQNDDQSTDDCSNDIEDDCQEQKTIDINSIEPQPIPEKTPETTELQSLQIEPNQPSNFDADMWQQYLNNIKDDLFFDSQSIVMGQVDPNPEYTEQSINEQIQAYESTSTDSEPPKPTPPSPEAKTPRKKRKADIQPLPDDVTVYKVNIRVKEALLDNDF</sequence>
<feature type="region of interest" description="Disordered" evidence="1">
    <location>
        <begin position="205"/>
        <end position="257"/>
    </location>
</feature>
<accession>A2EWN0</accession>
<evidence type="ECO:0000313" key="3">
    <source>
        <dbReference type="Proteomes" id="UP000001542"/>
    </source>
</evidence>
<evidence type="ECO:0000313" key="2">
    <source>
        <dbReference type="EMBL" id="EAY02918.1"/>
    </source>
</evidence>
<feature type="compositionally biased region" description="Low complexity" evidence="1">
    <location>
        <begin position="208"/>
        <end position="217"/>
    </location>
</feature>
<dbReference type="KEGG" id="tva:4760758"/>
<feature type="compositionally biased region" description="Acidic residues" evidence="1">
    <location>
        <begin position="218"/>
        <end position="231"/>
    </location>
</feature>
<dbReference type="Proteomes" id="UP000001542">
    <property type="component" value="Unassembled WGS sequence"/>
</dbReference>
<keyword evidence="3" id="KW-1185">Reference proteome</keyword>
<gene>
    <name evidence="2" type="ORF">TVAG_040680</name>
</gene>
<reference evidence="2" key="1">
    <citation type="submission" date="2006-10" db="EMBL/GenBank/DDBJ databases">
        <authorList>
            <person name="Amadeo P."/>
            <person name="Zhao Q."/>
            <person name="Wortman J."/>
            <person name="Fraser-Liggett C."/>
            <person name="Carlton J."/>
        </authorList>
    </citation>
    <scope>NUCLEOTIDE SEQUENCE</scope>
    <source>
        <strain evidence="2">G3</strain>
    </source>
</reference>
<dbReference type="InParanoid" id="A2EWN0"/>
<name>A2EWN0_TRIV3</name>
<proteinExistence type="predicted"/>
<dbReference type="VEuPathDB" id="TrichDB:TVAG_040680"/>
<feature type="region of interest" description="Disordered" evidence="1">
    <location>
        <begin position="315"/>
        <end position="348"/>
    </location>
</feature>
<feature type="region of interest" description="Disordered" evidence="1">
    <location>
        <begin position="180"/>
        <end position="199"/>
    </location>
</feature>
<organism evidence="2 3">
    <name type="scientific">Trichomonas vaginalis (strain ATCC PRA-98 / G3)</name>
    <dbReference type="NCBI Taxonomy" id="412133"/>
    <lineage>
        <taxon>Eukaryota</taxon>
        <taxon>Metamonada</taxon>
        <taxon>Parabasalia</taxon>
        <taxon>Trichomonadida</taxon>
        <taxon>Trichomonadidae</taxon>
        <taxon>Trichomonas</taxon>
    </lineage>
</organism>
<evidence type="ECO:0000256" key="1">
    <source>
        <dbReference type="SAM" id="MobiDB-lite"/>
    </source>
</evidence>
<dbReference type="EMBL" id="DS113520">
    <property type="protein sequence ID" value="EAY02918.1"/>
    <property type="molecule type" value="Genomic_DNA"/>
</dbReference>
<dbReference type="AlphaFoldDB" id="A2EWN0"/>
<reference evidence="2" key="2">
    <citation type="journal article" date="2007" name="Science">
        <title>Draft genome sequence of the sexually transmitted pathogen Trichomonas vaginalis.</title>
        <authorList>
            <person name="Carlton J.M."/>
            <person name="Hirt R.P."/>
            <person name="Silva J.C."/>
            <person name="Delcher A.L."/>
            <person name="Schatz M."/>
            <person name="Zhao Q."/>
            <person name="Wortman J.R."/>
            <person name="Bidwell S.L."/>
            <person name="Alsmark U.C.M."/>
            <person name="Besteiro S."/>
            <person name="Sicheritz-Ponten T."/>
            <person name="Noel C.J."/>
            <person name="Dacks J.B."/>
            <person name="Foster P.G."/>
            <person name="Simillion C."/>
            <person name="Van de Peer Y."/>
            <person name="Miranda-Saavedra D."/>
            <person name="Barton G.J."/>
            <person name="Westrop G.D."/>
            <person name="Mueller S."/>
            <person name="Dessi D."/>
            <person name="Fiori P.L."/>
            <person name="Ren Q."/>
            <person name="Paulsen I."/>
            <person name="Zhang H."/>
            <person name="Bastida-Corcuera F.D."/>
            <person name="Simoes-Barbosa A."/>
            <person name="Brown M.T."/>
            <person name="Hayes R.D."/>
            <person name="Mukherjee M."/>
            <person name="Okumura C.Y."/>
            <person name="Schneider R."/>
            <person name="Smith A.J."/>
            <person name="Vanacova S."/>
            <person name="Villalvazo M."/>
            <person name="Haas B.J."/>
            <person name="Pertea M."/>
            <person name="Feldblyum T.V."/>
            <person name="Utterback T.R."/>
            <person name="Shu C.L."/>
            <person name="Osoegawa K."/>
            <person name="de Jong P.J."/>
            <person name="Hrdy I."/>
            <person name="Horvathova L."/>
            <person name="Zubacova Z."/>
            <person name="Dolezal P."/>
            <person name="Malik S.B."/>
            <person name="Logsdon J.M. Jr."/>
            <person name="Henze K."/>
            <person name="Gupta A."/>
            <person name="Wang C.C."/>
            <person name="Dunne R.L."/>
            <person name="Upcroft J.A."/>
            <person name="Upcroft P."/>
            <person name="White O."/>
            <person name="Salzberg S.L."/>
            <person name="Tang P."/>
            <person name="Chiu C.-H."/>
            <person name="Lee Y.-S."/>
            <person name="Embley T.M."/>
            <person name="Coombs G.H."/>
            <person name="Mottram J.C."/>
            <person name="Tachezy J."/>
            <person name="Fraser-Liggett C.M."/>
            <person name="Johnson P.J."/>
        </authorList>
    </citation>
    <scope>NUCLEOTIDE SEQUENCE [LARGE SCALE GENOMIC DNA]</scope>
    <source>
        <strain evidence="2">G3</strain>
    </source>
</reference>
<dbReference type="RefSeq" id="XP_001315141.1">
    <property type="nucleotide sequence ID" value="XM_001315106.1"/>
</dbReference>
<dbReference type="VEuPathDB" id="TrichDB:TVAGG3_0568810"/>